<protein>
    <submittedName>
        <fullName evidence="3">TmRNA</fullName>
    </submittedName>
</protein>
<name>A0A0L1MNW1_PSESX</name>
<evidence type="ECO:0000256" key="2">
    <source>
        <dbReference type="SAM" id="SignalP"/>
    </source>
</evidence>
<accession>A0A0L1MNW1</accession>
<dbReference type="PATRIC" id="fig|317.197.peg.1343"/>
<sequence length="92" mass="9808">MKHSAIAGLFVTAAMLASPVFAADKDLCTSNIQQIKQVLDSEPTTSESAKDNIKASLKRAEDAQKAGDDKACISETTKTLEKIQTRNPADKG</sequence>
<feature type="signal peptide" evidence="2">
    <location>
        <begin position="1"/>
        <end position="22"/>
    </location>
</feature>
<evidence type="ECO:0000313" key="4">
    <source>
        <dbReference type="Proteomes" id="UP000036955"/>
    </source>
</evidence>
<evidence type="ECO:0000313" key="3">
    <source>
        <dbReference type="EMBL" id="KNH30165.1"/>
    </source>
</evidence>
<keyword evidence="2" id="KW-0732">Signal</keyword>
<dbReference type="AlphaFoldDB" id="A0A0L1MNW1"/>
<comment type="caution">
    <text evidence="3">The sequence shown here is derived from an EMBL/GenBank/DDBJ whole genome shotgun (WGS) entry which is preliminary data.</text>
</comment>
<reference evidence="3 4" key="1">
    <citation type="submission" date="2015-06" db="EMBL/GenBank/DDBJ databases">
        <authorList>
            <person name="Hoefler B.C."/>
            <person name="Straight P.D."/>
        </authorList>
    </citation>
    <scope>NUCLEOTIDE SEQUENCE [LARGE SCALE GENOMIC DNA]</scope>
    <source>
        <strain evidence="3 4">Riq4</strain>
    </source>
</reference>
<proteinExistence type="predicted"/>
<organism evidence="3 4">
    <name type="scientific">Pseudomonas syringae</name>
    <dbReference type="NCBI Taxonomy" id="317"/>
    <lineage>
        <taxon>Bacteria</taxon>
        <taxon>Pseudomonadati</taxon>
        <taxon>Pseudomonadota</taxon>
        <taxon>Gammaproteobacteria</taxon>
        <taxon>Pseudomonadales</taxon>
        <taxon>Pseudomonadaceae</taxon>
        <taxon>Pseudomonas</taxon>
    </lineage>
</organism>
<dbReference type="EMBL" id="LFQK01000002">
    <property type="protein sequence ID" value="KNH30165.1"/>
    <property type="molecule type" value="Genomic_DNA"/>
</dbReference>
<dbReference type="Proteomes" id="UP000036955">
    <property type="component" value="Unassembled WGS sequence"/>
</dbReference>
<evidence type="ECO:0000256" key="1">
    <source>
        <dbReference type="SAM" id="MobiDB-lite"/>
    </source>
</evidence>
<feature type="compositionally biased region" description="Basic and acidic residues" evidence="1">
    <location>
        <begin position="48"/>
        <end position="70"/>
    </location>
</feature>
<feature type="chain" id="PRO_5005556780" evidence="2">
    <location>
        <begin position="23"/>
        <end position="92"/>
    </location>
</feature>
<dbReference type="OrthoDB" id="7026422at2"/>
<feature type="region of interest" description="Disordered" evidence="1">
    <location>
        <begin position="39"/>
        <end position="70"/>
    </location>
</feature>
<gene>
    <name evidence="3" type="ORF">ACS77_01530</name>
</gene>